<protein>
    <submittedName>
        <fullName evidence="1">Uncharacterized protein</fullName>
    </submittedName>
</protein>
<gene>
    <name evidence="1" type="ORF">P171DRAFT_109886</name>
</gene>
<name>A0A9P4P923_9PLEO</name>
<accession>A0A9P4P923</accession>
<reference evidence="1" key="1">
    <citation type="journal article" date="2020" name="Stud. Mycol.">
        <title>101 Dothideomycetes genomes: a test case for predicting lifestyles and emergence of pathogens.</title>
        <authorList>
            <person name="Haridas S."/>
            <person name="Albert R."/>
            <person name="Binder M."/>
            <person name="Bloem J."/>
            <person name="Labutti K."/>
            <person name="Salamov A."/>
            <person name="Andreopoulos B."/>
            <person name="Baker S."/>
            <person name="Barry K."/>
            <person name="Bills G."/>
            <person name="Bluhm B."/>
            <person name="Cannon C."/>
            <person name="Castanera R."/>
            <person name="Culley D."/>
            <person name="Daum C."/>
            <person name="Ezra D."/>
            <person name="Gonzalez J."/>
            <person name="Henrissat B."/>
            <person name="Kuo A."/>
            <person name="Liang C."/>
            <person name="Lipzen A."/>
            <person name="Lutzoni F."/>
            <person name="Magnuson J."/>
            <person name="Mondo S."/>
            <person name="Nolan M."/>
            <person name="Ohm R."/>
            <person name="Pangilinan J."/>
            <person name="Park H.-J."/>
            <person name="Ramirez L."/>
            <person name="Alfaro M."/>
            <person name="Sun H."/>
            <person name="Tritt A."/>
            <person name="Yoshinaga Y."/>
            <person name="Zwiers L.-H."/>
            <person name="Turgeon B."/>
            <person name="Goodwin S."/>
            <person name="Spatafora J."/>
            <person name="Crous P."/>
            <person name="Grigoriev I."/>
        </authorList>
    </citation>
    <scope>NUCLEOTIDE SEQUENCE</scope>
    <source>
        <strain evidence="1">CBS 690.94</strain>
    </source>
</reference>
<proteinExistence type="predicted"/>
<evidence type="ECO:0000313" key="2">
    <source>
        <dbReference type="Proteomes" id="UP000799764"/>
    </source>
</evidence>
<comment type="caution">
    <text evidence="1">The sequence shown here is derived from an EMBL/GenBank/DDBJ whole genome shotgun (WGS) entry which is preliminary data.</text>
</comment>
<dbReference type="AlphaFoldDB" id="A0A9P4P923"/>
<sequence>MMRTRHSNRLLSSEAQHTFSHSICPIPLSVCAASRALSSDHGPISVSNRVSKGDCIFVSVDGLALVMRSCDRTITLQPVEHY</sequence>
<dbReference type="Proteomes" id="UP000799764">
    <property type="component" value="Unassembled WGS sequence"/>
</dbReference>
<keyword evidence="2" id="KW-1185">Reference proteome</keyword>
<dbReference type="EMBL" id="MU001508">
    <property type="protein sequence ID" value="KAF2439726.1"/>
    <property type="molecule type" value="Genomic_DNA"/>
</dbReference>
<evidence type="ECO:0000313" key="1">
    <source>
        <dbReference type="EMBL" id="KAF2439726.1"/>
    </source>
</evidence>
<organism evidence="1 2">
    <name type="scientific">Karstenula rhodostoma CBS 690.94</name>
    <dbReference type="NCBI Taxonomy" id="1392251"/>
    <lineage>
        <taxon>Eukaryota</taxon>
        <taxon>Fungi</taxon>
        <taxon>Dikarya</taxon>
        <taxon>Ascomycota</taxon>
        <taxon>Pezizomycotina</taxon>
        <taxon>Dothideomycetes</taxon>
        <taxon>Pleosporomycetidae</taxon>
        <taxon>Pleosporales</taxon>
        <taxon>Massarineae</taxon>
        <taxon>Didymosphaeriaceae</taxon>
        <taxon>Karstenula</taxon>
    </lineage>
</organism>